<dbReference type="InterPro" id="IPR017856">
    <property type="entry name" value="Integrase-like_N"/>
</dbReference>
<comment type="similarity">
    <text evidence="1">Belongs to the TACO1 family.</text>
</comment>
<evidence type="ECO:0000259" key="2">
    <source>
        <dbReference type="Pfam" id="PF01709"/>
    </source>
</evidence>
<dbReference type="STRING" id="212602.A0A420HI92"/>
<gene>
    <name evidence="4" type="ORF">OnM2_076014</name>
</gene>
<dbReference type="Gene3D" id="1.10.10.200">
    <property type="match status" value="1"/>
</dbReference>
<dbReference type="Pfam" id="PF01709">
    <property type="entry name" value="Transcrip_reg"/>
    <property type="match status" value="1"/>
</dbReference>
<dbReference type="PANTHER" id="PTHR12532:SF0">
    <property type="entry name" value="TRANSLATIONAL ACTIVATOR OF CYTOCHROME C OXIDASE 1"/>
    <property type="match status" value="1"/>
</dbReference>
<evidence type="ECO:0000313" key="4">
    <source>
        <dbReference type="EMBL" id="RKF57130.1"/>
    </source>
</evidence>
<dbReference type="Gene3D" id="3.30.70.980">
    <property type="match status" value="2"/>
</dbReference>
<feature type="domain" description="TACO1/YebC-like second and third" evidence="2">
    <location>
        <begin position="135"/>
        <end position="295"/>
    </location>
</feature>
<keyword evidence="5" id="KW-1185">Reference proteome</keyword>
<reference evidence="4 5" key="1">
    <citation type="journal article" date="2018" name="BMC Genomics">
        <title>Comparative genome analyses reveal sequence features reflecting distinct modes of host-adaptation between dicot and monocot powdery mildew.</title>
        <authorList>
            <person name="Wu Y."/>
            <person name="Ma X."/>
            <person name="Pan Z."/>
            <person name="Kale S.D."/>
            <person name="Song Y."/>
            <person name="King H."/>
            <person name="Zhang Q."/>
            <person name="Presley C."/>
            <person name="Deng X."/>
            <person name="Wei C.I."/>
            <person name="Xiao S."/>
        </authorList>
    </citation>
    <scope>NUCLEOTIDE SEQUENCE [LARGE SCALE GENOMIC DNA]</scope>
    <source>
        <strain evidence="4">UMSG2</strain>
    </source>
</reference>
<dbReference type="Proteomes" id="UP000286134">
    <property type="component" value="Unassembled WGS sequence"/>
</dbReference>
<sequence length="314" mass="34888">MAALFNELRIFHPKNCFCIHGSFRLLFSTKTIVNSGHNRWSKIKHEKGAADAKKNRVRSSIAGELTLASKLYGPDPNLNPRLATLITNAKKDTEVFFSPKSDFMTYFISAGFPKVSMEAAIARGQGKSTSGNKLESLMLEAIMPPSIALIIECETDNKSRTLMDLRFKIKYHGGIVTPTSYLFKRKGKLVLEKNEKIKGVDDVLDAAIDAGAEDVDTYGEDSILVWTEPSKTFSTLEELQSKLELKVKSSEIIWDANRDTVVPLIDIDAVKINHLIDLVNELQEYTDVQGVFANVSKGSLSDDQWVELQSGLNA</sequence>
<feature type="domain" description="TACO1/YebC-like N-terminal" evidence="3">
    <location>
        <begin position="38"/>
        <end position="92"/>
    </location>
</feature>
<proteinExistence type="inferred from homology"/>
<dbReference type="AlphaFoldDB" id="A0A420HI92"/>
<organism evidence="4 5">
    <name type="scientific">Erysiphe neolycopersici</name>
    <dbReference type="NCBI Taxonomy" id="212602"/>
    <lineage>
        <taxon>Eukaryota</taxon>
        <taxon>Fungi</taxon>
        <taxon>Dikarya</taxon>
        <taxon>Ascomycota</taxon>
        <taxon>Pezizomycotina</taxon>
        <taxon>Leotiomycetes</taxon>
        <taxon>Erysiphales</taxon>
        <taxon>Erysiphaceae</taxon>
        <taxon>Erysiphe</taxon>
    </lineage>
</organism>
<evidence type="ECO:0000259" key="3">
    <source>
        <dbReference type="Pfam" id="PF20772"/>
    </source>
</evidence>
<protein>
    <submittedName>
        <fullName evidence="4">Putative transcriptional regulatory protein</fullName>
    </submittedName>
</protein>
<dbReference type="InterPro" id="IPR002876">
    <property type="entry name" value="Transcrip_reg_TACO1-like"/>
</dbReference>
<dbReference type="InterPro" id="IPR048300">
    <property type="entry name" value="TACO1_YebC-like_2nd/3rd_dom"/>
</dbReference>
<comment type="caution">
    <text evidence="4">The sequence shown here is derived from an EMBL/GenBank/DDBJ whole genome shotgun (WGS) entry which is preliminary data.</text>
</comment>
<dbReference type="Pfam" id="PF20772">
    <property type="entry name" value="TACO1_YebC_N"/>
    <property type="match status" value="1"/>
</dbReference>
<dbReference type="SUPFAM" id="SSF75625">
    <property type="entry name" value="YebC-like"/>
    <property type="match status" value="1"/>
</dbReference>
<name>A0A420HI92_9PEZI</name>
<dbReference type="InterPro" id="IPR029072">
    <property type="entry name" value="YebC-like"/>
</dbReference>
<dbReference type="PANTHER" id="PTHR12532">
    <property type="entry name" value="TRANSLATIONAL ACTIVATOR OF CYTOCHROME C OXIDASE 1"/>
    <property type="match status" value="1"/>
</dbReference>
<accession>A0A420HI92</accession>
<evidence type="ECO:0000313" key="5">
    <source>
        <dbReference type="Proteomes" id="UP000286134"/>
    </source>
</evidence>
<evidence type="ECO:0000256" key="1">
    <source>
        <dbReference type="ARBA" id="ARBA00008724"/>
    </source>
</evidence>
<dbReference type="InterPro" id="IPR026564">
    <property type="entry name" value="Transcrip_reg_TACO1-like_dom3"/>
</dbReference>
<dbReference type="GO" id="GO:0005739">
    <property type="term" value="C:mitochondrion"/>
    <property type="evidence" value="ECO:0007669"/>
    <property type="project" value="TreeGrafter"/>
</dbReference>
<dbReference type="InterPro" id="IPR049083">
    <property type="entry name" value="TACO1_YebC_N"/>
</dbReference>
<dbReference type="EMBL" id="MCFK01007659">
    <property type="protein sequence ID" value="RKF57130.1"/>
    <property type="molecule type" value="Genomic_DNA"/>
</dbReference>
<dbReference type="OrthoDB" id="2017544at2759"/>